<dbReference type="AlphaFoldDB" id="A0AAD7DRH3"/>
<name>A0AAD7DRH3_MYCRO</name>
<protein>
    <submittedName>
        <fullName evidence="2">Uncharacterized protein</fullName>
    </submittedName>
</protein>
<keyword evidence="3" id="KW-1185">Reference proteome</keyword>
<gene>
    <name evidence="2" type="ORF">B0H17DRAFT_1129983</name>
</gene>
<evidence type="ECO:0000313" key="3">
    <source>
        <dbReference type="Proteomes" id="UP001221757"/>
    </source>
</evidence>
<reference evidence="2" key="1">
    <citation type="submission" date="2023-03" db="EMBL/GenBank/DDBJ databases">
        <title>Massive genome expansion in bonnet fungi (Mycena s.s.) driven by repeated elements and novel gene families across ecological guilds.</title>
        <authorList>
            <consortium name="Lawrence Berkeley National Laboratory"/>
            <person name="Harder C.B."/>
            <person name="Miyauchi S."/>
            <person name="Viragh M."/>
            <person name="Kuo A."/>
            <person name="Thoen E."/>
            <person name="Andreopoulos B."/>
            <person name="Lu D."/>
            <person name="Skrede I."/>
            <person name="Drula E."/>
            <person name="Henrissat B."/>
            <person name="Morin E."/>
            <person name="Kohler A."/>
            <person name="Barry K."/>
            <person name="LaButti K."/>
            <person name="Morin E."/>
            <person name="Salamov A."/>
            <person name="Lipzen A."/>
            <person name="Mereny Z."/>
            <person name="Hegedus B."/>
            <person name="Baldrian P."/>
            <person name="Stursova M."/>
            <person name="Weitz H."/>
            <person name="Taylor A."/>
            <person name="Grigoriev I.V."/>
            <person name="Nagy L.G."/>
            <person name="Martin F."/>
            <person name="Kauserud H."/>
        </authorList>
    </citation>
    <scope>NUCLEOTIDE SEQUENCE</scope>
    <source>
        <strain evidence="2">CBHHK067</strain>
    </source>
</reference>
<evidence type="ECO:0000256" key="1">
    <source>
        <dbReference type="SAM" id="MobiDB-lite"/>
    </source>
</evidence>
<proteinExistence type="predicted"/>
<dbReference type="Proteomes" id="UP001221757">
    <property type="component" value="Unassembled WGS sequence"/>
</dbReference>
<feature type="region of interest" description="Disordered" evidence="1">
    <location>
        <begin position="35"/>
        <end position="73"/>
    </location>
</feature>
<evidence type="ECO:0000313" key="2">
    <source>
        <dbReference type="EMBL" id="KAJ7698042.1"/>
    </source>
</evidence>
<sequence>MSPQSSSSRLPYSLATSPWVLKLFVNALIDWAQTSGGDSKAPNSIPSSVRASDGRPNTLNAQNRGNHCSKNNNTERIQMLTPGAKARALEKQVLSGRQTCLCKANTGGKGANGTTKGQQREDKGKARFGGWQEIVPPFCLLFVNPFKDVFGILKGSAEHMWHDLLARHLSMGAVVAARHQFYFSNAFVERTEVHPKRDVLRDWKATIGT</sequence>
<organism evidence="2 3">
    <name type="scientific">Mycena rosella</name>
    <name type="common">Pink bonnet</name>
    <name type="synonym">Agaricus rosellus</name>
    <dbReference type="NCBI Taxonomy" id="1033263"/>
    <lineage>
        <taxon>Eukaryota</taxon>
        <taxon>Fungi</taxon>
        <taxon>Dikarya</taxon>
        <taxon>Basidiomycota</taxon>
        <taxon>Agaricomycotina</taxon>
        <taxon>Agaricomycetes</taxon>
        <taxon>Agaricomycetidae</taxon>
        <taxon>Agaricales</taxon>
        <taxon>Marasmiineae</taxon>
        <taxon>Mycenaceae</taxon>
        <taxon>Mycena</taxon>
    </lineage>
</organism>
<accession>A0AAD7DRH3</accession>
<comment type="caution">
    <text evidence="2">The sequence shown here is derived from an EMBL/GenBank/DDBJ whole genome shotgun (WGS) entry which is preliminary data.</text>
</comment>
<dbReference type="EMBL" id="JARKIE010000027">
    <property type="protein sequence ID" value="KAJ7698042.1"/>
    <property type="molecule type" value="Genomic_DNA"/>
</dbReference>